<feature type="region of interest" description="Disordered" evidence="6">
    <location>
        <begin position="520"/>
        <end position="540"/>
    </location>
</feature>
<keyword evidence="10" id="KW-1185">Reference proteome</keyword>
<reference evidence="9 10" key="1">
    <citation type="journal article" date="2009" name="BMC Genomics">
        <title>The complete genome sequence of Xanthomonas albilineans provides new insights into the reductive genome evolution of the xylem-limited Xanthomonadaceae.</title>
        <authorList>
            <person name="Pieretti I."/>
            <person name="Royer M."/>
            <person name="Barbe V."/>
            <person name="Carrere S."/>
            <person name="Koebnik R."/>
            <person name="Cociancich S."/>
            <person name="Couloux A."/>
            <person name="Darrasse A."/>
            <person name="Gouzy J."/>
            <person name="Jacques M.A."/>
            <person name="Lauber E."/>
            <person name="Manceau C."/>
            <person name="Mangenot S."/>
            <person name="Poussier S."/>
            <person name="Segurens B."/>
            <person name="Szurek B."/>
            <person name="Verdier V."/>
            <person name="Arlat M."/>
            <person name="Rott P."/>
        </authorList>
    </citation>
    <scope>NUCLEOTIDE SEQUENCE [LARGE SCALE GENOMIC DNA]</scope>
    <source>
        <strain evidence="10">GPE PC73 / CFBP 7063</strain>
    </source>
</reference>
<evidence type="ECO:0000256" key="6">
    <source>
        <dbReference type="SAM" id="MobiDB-lite"/>
    </source>
</evidence>
<dbReference type="STRING" id="380358.XALC_1622"/>
<evidence type="ECO:0000256" key="5">
    <source>
        <dbReference type="ARBA" id="ARBA00023136"/>
    </source>
</evidence>
<dbReference type="OrthoDB" id="6876341at2"/>
<evidence type="ECO:0000256" key="1">
    <source>
        <dbReference type="ARBA" id="ARBA00004651"/>
    </source>
</evidence>
<evidence type="ECO:0000313" key="10">
    <source>
        <dbReference type="Proteomes" id="UP000001890"/>
    </source>
</evidence>
<dbReference type="RefSeq" id="WP_012916123.1">
    <property type="nucleotide sequence ID" value="NC_013722.1"/>
</dbReference>
<keyword evidence="2" id="KW-1003">Cell membrane</keyword>
<evidence type="ECO:0000256" key="2">
    <source>
        <dbReference type="ARBA" id="ARBA00022475"/>
    </source>
</evidence>
<feature type="transmembrane region" description="Helical" evidence="7">
    <location>
        <begin position="148"/>
        <end position="168"/>
    </location>
</feature>
<dbReference type="AlphaFoldDB" id="D2UDS2"/>
<dbReference type="Proteomes" id="UP000001890">
    <property type="component" value="Chromosome"/>
</dbReference>
<feature type="domain" description="MASE1" evidence="8">
    <location>
        <begin position="10"/>
        <end position="280"/>
    </location>
</feature>
<feature type="transmembrane region" description="Helical" evidence="7">
    <location>
        <begin position="76"/>
        <end position="96"/>
    </location>
</feature>
<organism evidence="9 10">
    <name type="scientific">Xanthomonas albilineans (strain GPE PC73 / CFBP 7063)</name>
    <dbReference type="NCBI Taxonomy" id="380358"/>
    <lineage>
        <taxon>Bacteria</taxon>
        <taxon>Pseudomonadati</taxon>
        <taxon>Pseudomonadota</taxon>
        <taxon>Gammaproteobacteria</taxon>
        <taxon>Lysobacterales</taxon>
        <taxon>Lysobacteraceae</taxon>
        <taxon>Xanthomonas</taxon>
    </lineage>
</organism>
<keyword evidence="3 7" id="KW-0812">Transmembrane</keyword>
<dbReference type="EMBL" id="FP565176">
    <property type="protein sequence ID" value="CBA16121.1"/>
    <property type="molecule type" value="Genomic_DNA"/>
</dbReference>
<name>D2UDS2_XANAP</name>
<sequence length="540" mass="60643">MTKNIAKGFLLSAAYCASFLLAWQLSVDQWYLPAGLRAATLLFLPFRLWPYLLIGDAAALLMIRVPMVHEHGANRMWAYTSPFLLMPCVALIVHAARRHMARLLEQECLLLPLALTLSLWSTLCNIALNALFDGYTVLDIPPIEVLVRYWLGDYMGMLMFIMPALLWLRRKEHKESNFRLLKDGILGTGMVVALLMMAITAQDTILHQILMSMMLIPAIVLTLLHGWSGAAIGIVLANVAIGIMLPDAKAYGAYNNDTFFVQLALAAIATGMFVFGSRLSSAFERARYFRHGREEALHFAQASYLQAERTLRRRVVEYTDITVHINKLRKDIVAHLRSKGQHAAAMETTRTGMIQARLLDEYVNALYPLGIETHGLYDTLSSATFSNLCNTEFRLILKGEPKRLSMGLQLATYRSVLNVIDSLPLANRHLIKARVWRTKHHQGIAVYVIAYASPQNPVKHFAHDVDWELAARLKTHGGTCRRRHAHSISFFEPPRFPRRLNTLRGLSHEQVEQVLARGTRARGKDGAGAARRVPIAVGGH</sequence>
<dbReference type="KEGG" id="xal:XALC_1622"/>
<dbReference type="GeneID" id="57876929"/>
<evidence type="ECO:0000259" key="8">
    <source>
        <dbReference type="Pfam" id="PF05231"/>
    </source>
</evidence>
<protein>
    <submittedName>
        <fullName evidence="9">Hypothetical conserved protein</fullName>
    </submittedName>
</protein>
<keyword evidence="5 7" id="KW-0472">Membrane</keyword>
<keyword evidence="4 7" id="KW-1133">Transmembrane helix</keyword>
<evidence type="ECO:0000313" key="9">
    <source>
        <dbReference type="EMBL" id="CBA16121.1"/>
    </source>
</evidence>
<comment type="subcellular location">
    <subcellularLocation>
        <location evidence="1">Cell membrane</location>
        <topology evidence="1">Multi-pass membrane protein</topology>
    </subcellularLocation>
</comment>
<feature type="transmembrane region" description="Helical" evidence="7">
    <location>
        <begin position="180"/>
        <end position="199"/>
    </location>
</feature>
<dbReference type="InterPro" id="IPR007895">
    <property type="entry name" value="MASE1"/>
</dbReference>
<dbReference type="Pfam" id="PF05231">
    <property type="entry name" value="MASE1"/>
    <property type="match status" value="1"/>
</dbReference>
<proteinExistence type="predicted"/>
<evidence type="ECO:0000256" key="4">
    <source>
        <dbReference type="ARBA" id="ARBA00022989"/>
    </source>
</evidence>
<gene>
    <name evidence="9" type="ordered locus">XALc_1622</name>
</gene>
<feature type="transmembrane region" description="Helical" evidence="7">
    <location>
        <begin position="260"/>
        <end position="280"/>
    </location>
</feature>
<evidence type="ECO:0000256" key="7">
    <source>
        <dbReference type="SAM" id="Phobius"/>
    </source>
</evidence>
<dbReference type="GO" id="GO:0005886">
    <property type="term" value="C:plasma membrane"/>
    <property type="evidence" value="ECO:0007669"/>
    <property type="project" value="UniProtKB-SubCell"/>
</dbReference>
<accession>D2UDS2</accession>
<dbReference type="eggNOG" id="COG3851">
    <property type="taxonomic scope" value="Bacteria"/>
</dbReference>
<feature type="transmembrane region" description="Helical" evidence="7">
    <location>
        <begin position="108"/>
        <end position="128"/>
    </location>
</feature>
<evidence type="ECO:0000256" key="3">
    <source>
        <dbReference type="ARBA" id="ARBA00022692"/>
    </source>
</evidence>